<dbReference type="AlphaFoldDB" id="A0A381S4C5"/>
<dbReference type="SUPFAM" id="SSF142823">
    <property type="entry name" value="ComB-like"/>
    <property type="match status" value="1"/>
</dbReference>
<sequence length="274" mass="28579">VKGPEKLVDRKPAARTERQNAPRTVEVVCGSSGCHAAVESQGIAVMVDALRASATITSLMAAGARRVWVATEVEQAHVMKERAGDVFLIGEREGFPPPGFDGGNSPRGVMDLSLKGRDVVFTSTTGAARLGQLEGTALALVGSPVNASLVAQVAAERAGDRPIFSISAGLRGSPGGTEEDWIGAALIAERLTDHGFEWINHGLGADGYWPYLLDGPSVRQGFLDGTSGQLLGDKGLAPDIEDCAAIDWIDAVAAVVGYLKIDDGPPVAELERIA</sequence>
<dbReference type="InterPro" id="IPR036702">
    <property type="entry name" value="ComB-like_sf"/>
</dbReference>
<dbReference type="PANTHER" id="PTHR37311:SF1">
    <property type="entry name" value="2-PHOSPHOSULFOLACTATE PHOSPHATASE-RELATED"/>
    <property type="match status" value="1"/>
</dbReference>
<reference evidence="8" key="1">
    <citation type="submission" date="2018-05" db="EMBL/GenBank/DDBJ databases">
        <authorList>
            <person name="Lanie J.A."/>
            <person name="Ng W.-L."/>
            <person name="Kazmierczak K.M."/>
            <person name="Andrzejewski T.M."/>
            <person name="Davidsen T.M."/>
            <person name="Wayne K.J."/>
            <person name="Tettelin H."/>
            <person name="Glass J.I."/>
            <person name="Rusch D."/>
            <person name="Podicherti R."/>
            <person name="Tsui H.-C.T."/>
            <person name="Winkler M.E."/>
        </authorList>
    </citation>
    <scope>NUCLEOTIDE SEQUENCE</scope>
</reference>
<evidence type="ECO:0000256" key="2">
    <source>
        <dbReference type="ARBA" id="ARBA00009997"/>
    </source>
</evidence>
<evidence type="ECO:0000313" key="8">
    <source>
        <dbReference type="EMBL" id="SUZ98920.1"/>
    </source>
</evidence>
<evidence type="ECO:0000256" key="4">
    <source>
        <dbReference type="ARBA" id="ARBA00022801"/>
    </source>
</evidence>
<evidence type="ECO:0000256" key="7">
    <source>
        <dbReference type="SAM" id="MobiDB-lite"/>
    </source>
</evidence>
<proteinExistence type="inferred from homology"/>
<evidence type="ECO:0000256" key="5">
    <source>
        <dbReference type="ARBA" id="ARBA00022842"/>
    </source>
</evidence>
<keyword evidence="4" id="KW-0378">Hydrolase</keyword>
<dbReference type="GO" id="GO:0050545">
    <property type="term" value="F:sulfopyruvate decarboxylase activity"/>
    <property type="evidence" value="ECO:0007669"/>
    <property type="project" value="TreeGrafter"/>
</dbReference>
<accession>A0A381S4C5</accession>
<feature type="non-terminal residue" evidence="8">
    <location>
        <position position="1"/>
    </location>
</feature>
<comment type="similarity">
    <text evidence="2">Belongs to the ComB family.</text>
</comment>
<dbReference type="EMBL" id="UINC01002651">
    <property type="protein sequence ID" value="SUZ98920.1"/>
    <property type="molecule type" value="Genomic_DNA"/>
</dbReference>
<evidence type="ECO:0000256" key="3">
    <source>
        <dbReference type="ARBA" id="ARBA00012953"/>
    </source>
</evidence>
<dbReference type="GO" id="GO:0050532">
    <property type="term" value="F:2-phosphosulfolactate phosphatase activity"/>
    <property type="evidence" value="ECO:0007669"/>
    <property type="project" value="UniProtKB-EC"/>
</dbReference>
<feature type="compositionally biased region" description="Basic and acidic residues" evidence="7">
    <location>
        <begin position="1"/>
        <end position="20"/>
    </location>
</feature>
<gene>
    <name evidence="8" type="ORF">METZ01_LOCUS51774</name>
</gene>
<dbReference type="InterPro" id="IPR005238">
    <property type="entry name" value="ComB-like"/>
</dbReference>
<dbReference type="EC" id="3.1.3.71" evidence="3"/>
<evidence type="ECO:0000256" key="6">
    <source>
        <dbReference type="ARBA" id="ARBA00033711"/>
    </source>
</evidence>
<keyword evidence="5" id="KW-0460">Magnesium</keyword>
<dbReference type="Pfam" id="PF04029">
    <property type="entry name" value="2-ph_phosp"/>
    <property type="match status" value="1"/>
</dbReference>
<comment type="cofactor">
    <cofactor evidence="1">
        <name>Mg(2+)</name>
        <dbReference type="ChEBI" id="CHEBI:18420"/>
    </cofactor>
</comment>
<dbReference type="GO" id="GO:0000287">
    <property type="term" value="F:magnesium ion binding"/>
    <property type="evidence" value="ECO:0007669"/>
    <property type="project" value="InterPro"/>
</dbReference>
<protein>
    <recommendedName>
        <fullName evidence="3">2-phosphosulfolactate phosphatase</fullName>
        <ecNumber evidence="3">3.1.3.71</ecNumber>
    </recommendedName>
</protein>
<feature type="region of interest" description="Disordered" evidence="7">
    <location>
        <begin position="1"/>
        <end position="22"/>
    </location>
</feature>
<comment type="catalytic activity">
    <reaction evidence="6">
        <text>(2R)-O-phospho-3-sulfolactate + H2O = (2R)-3-sulfolactate + phosphate</text>
        <dbReference type="Rhea" id="RHEA:23416"/>
        <dbReference type="ChEBI" id="CHEBI:15377"/>
        <dbReference type="ChEBI" id="CHEBI:15597"/>
        <dbReference type="ChEBI" id="CHEBI:43474"/>
        <dbReference type="ChEBI" id="CHEBI:58738"/>
        <dbReference type="EC" id="3.1.3.71"/>
    </reaction>
</comment>
<evidence type="ECO:0000256" key="1">
    <source>
        <dbReference type="ARBA" id="ARBA00001946"/>
    </source>
</evidence>
<dbReference type="PANTHER" id="PTHR37311">
    <property type="entry name" value="2-PHOSPHOSULFOLACTATE PHOSPHATASE-RELATED"/>
    <property type="match status" value="1"/>
</dbReference>
<dbReference type="Gene3D" id="3.90.1560.10">
    <property type="entry name" value="ComB-like"/>
    <property type="match status" value="1"/>
</dbReference>
<organism evidence="8">
    <name type="scientific">marine metagenome</name>
    <dbReference type="NCBI Taxonomy" id="408172"/>
    <lineage>
        <taxon>unclassified sequences</taxon>
        <taxon>metagenomes</taxon>
        <taxon>ecological metagenomes</taxon>
    </lineage>
</organism>
<name>A0A381S4C5_9ZZZZ</name>